<evidence type="ECO:0000313" key="2">
    <source>
        <dbReference type="EMBL" id="KPC62435.1"/>
    </source>
</evidence>
<dbReference type="EMBL" id="LGKG01000139">
    <property type="protein sequence ID" value="KPC62435.1"/>
    <property type="molecule type" value="Genomic_DNA"/>
</dbReference>
<accession>A0A0N1JWU8</accession>
<evidence type="ECO:0000313" key="3">
    <source>
        <dbReference type="Proteomes" id="UP000037982"/>
    </source>
</evidence>
<feature type="region of interest" description="Disordered" evidence="1">
    <location>
        <begin position="81"/>
        <end position="108"/>
    </location>
</feature>
<reference evidence="3" key="1">
    <citation type="submission" date="2015-07" db="EMBL/GenBank/DDBJ databases">
        <authorList>
            <person name="Ju K.-S."/>
            <person name="Doroghazi J.R."/>
            <person name="Metcalf W.W."/>
        </authorList>
    </citation>
    <scope>NUCLEOTIDE SEQUENCE [LARGE SCALE GENOMIC DNA]</scope>
    <source>
        <strain evidence="3">NRRL ISP-5002</strain>
    </source>
</reference>
<sequence length="108" mass="11624">MPPRLLPWTRDGKACYLSTDGGSDSVLSRLADDMEDVQLAMAGEVQEAAAKVLGDPMSPHVEVRYAALRLSECLREVRRVAESRGARIPVPDDEATDDGPSLPAEAFG</sequence>
<keyword evidence="3" id="KW-1185">Reference proteome</keyword>
<name>A0A0N1JWU8_9ACTN</name>
<dbReference type="Proteomes" id="UP000037982">
    <property type="component" value="Unassembled WGS sequence"/>
</dbReference>
<gene>
    <name evidence="2" type="ORF">ADL29_19045</name>
</gene>
<comment type="caution">
    <text evidence="2">The sequence shown here is derived from an EMBL/GenBank/DDBJ whole genome shotgun (WGS) entry which is preliminary data.</text>
</comment>
<dbReference type="PATRIC" id="fig|66876.3.peg.4189"/>
<dbReference type="AlphaFoldDB" id="A0A0N1JWU8"/>
<proteinExistence type="predicted"/>
<evidence type="ECO:0000256" key="1">
    <source>
        <dbReference type="SAM" id="MobiDB-lite"/>
    </source>
</evidence>
<organism evidence="2 3">
    <name type="scientific">Streptomyces chattanoogensis</name>
    <dbReference type="NCBI Taxonomy" id="66876"/>
    <lineage>
        <taxon>Bacteria</taxon>
        <taxon>Bacillati</taxon>
        <taxon>Actinomycetota</taxon>
        <taxon>Actinomycetes</taxon>
        <taxon>Kitasatosporales</taxon>
        <taxon>Streptomycetaceae</taxon>
        <taxon>Streptomyces</taxon>
    </lineage>
</organism>
<protein>
    <submittedName>
        <fullName evidence="2">Uncharacterized protein</fullName>
    </submittedName>
</protein>